<evidence type="ECO:0000313" key="2">
    <source>
        <dbReference type="Proteomes" id="UP000712600"/>
    </source>
</evidence>
<dbReference type="AlphaFoldDB" id="A0A8S9NW33"/>
<reference evidence="1" key="1">
    <citation type="submission" date="2019-12" db="EMBL/GenBank/DDBJ databases">
        <title>Genome sequencing and annotation of Brassica cretica.</title>
        <authorList>
            <person name="Studholme D.J."/>
            <person name="Sarris P."/>
        </authorList>
    </citation>
    <scope>NUCLEOTIDE SEQUENCE</scope>
    <source>
        <strain evidence="1">PFS-109/04</strain>
        <tissue evidence="1">Leaf</tissue>
    </source>
</reference>
<name>A0A8S9NW33_BRACR</name>
<comment type="caution">
    <text evidence="1">The sequence shown here is derived from an EMBL/GenBank/DDBJ whole genome shotgun (WGS) entry which is preliminary data.</text>
</comment>
<sequence>MSDVKPKEETFSEEKSTFLEVEVLYVSCDWTVDGTTMSFSAADYSFLFESLNEAHVMACDVIQRCVVGLYLG</sequence>
<accession>A0A8S9NW33</accession>
<dbReference type="EMBL" id="QGKX02001521">
    <property type="protein sequence ID" value="KAF3506850.1"/>
    <property type="molecule type" value="Genomic_DNA"/>
</dbReference>
<evidence type="ECO:0000313" key="1">
    <source>
        <dbReference type="EMBL" id="KAF3506850.1"/>
    </source>
</evidence>
<protein>
    <submittedName>
        <fullName evidence="1">Uncharacterized protein</fullName>
    </submittedName>
</protein>
<dbReference type="Proteomes" id="UP000712600">
    <property type="component" value="Unassembled WGS sequence"/>
</dbReference>
<gene>
    <name evidence="1" type="ORF">F2Q69_00000355</name>
</gene>
<proteinExistence type="predicted"/>
<organism evidence="1 2">
    <name type="scientific">Brassica cretica</name>
    <name type="common">Mustard</name>
    <dbReference type="NCBI Taxonomy" id="69181"/>
    <lineage>
        <taxon>Eukaryota</taxon>
        <taxon>Viridiplantae</taxon>
        <taxon>Streptophyta</taxon>
        <taxon>Embryophyta</taxon>
        <taxon>Tracheophyta</taxon>
        <taxon>Spermatophyta</taxon>
        <taxon>Magnoliopsida</taxon>
        <taxon>eudicotyledons</taxon>
        <taxon>Gunneridae</taxon>
        <taxon>Pentapetalae</taxon>
        <taxon>rosids</taxon>
        <taxon>malvids</taxon>
        <taxon>Brassicales</taxon>
        <taxon>Brassicaceae</taxon>
        <taxon>Brassiceae</taxon>
        <taxon>Brassica</taxon>
    </lineage>
</organism>